<sequence length="455" mass="51207">MSASPILDQEDFQSLQREDTVISVQGAATQRLHKRRLNRYSEEEYNDVPLPNPPSSVVSPGGTTADNLDNFVTIPEHLISRETLNYLGFDDGAADTIWSRWVNWGPDQGREIDGGPVTFLSMSEAYITGAGEDVTSDDDTTWRTSMASIGINEALQAAIMTPRCKDVRLTESCKYWLLDTVVARYASLEQIQTASRERSRAAHRASTRPGGTQRQSIPPGQPMSTRIRVTSEIFNGGPSLSPMTTTAPEVRANAPGHTVLYRGMFQTNLPFMFNAEGDIVSLAGLFSQKQGDFHARGTASYMALDFEVANKYAYFAKRRDSNQLAVIVRLEIPNSALESMHDTEKVFAYWPSQDWKHLIWNCRRQYRLRNEWTRFVKATLVIGTICGKPDKVIQKLQSPTDITHNMVFQGPRGDAIQYVFIGEQGEDFLERYMSQNITVHPMTRQIAEEMSDEDL</sequence>
<evidence type="ECO:0000313" key="3">
    <source>
        <dbReference type="Proteomes" id="UP001498421"/>
    </source>
</evidence>
<gene>
    <name evidence="2" type="ORF">QQZ08_011361</name>
</gene>
<dbReference type="EMBL" id="JAZAVK010000171">
    <property type="protein sequence ID" value="KAK7418208.1"/>
    <property type="molecule type" value="Genomic_DNA"/>
</dbReference>
<reference evidence="2 3" key="1">
    <citation type="journal article" date="2025" name="Microbiol. Resour. Announc.">
        <title>Draft genome sequences for Neonectria magnoliae and Neonectria punicea, canker pathogens of Liriodendron tulipifera and Acer saccharum in West Virginia.</title>
        <authorList>
            <person name="Petronek H.M."/>
            <person name="Kasson M.T."/>
            <person name="Metheny A.M."/>
            <person name="Stauder C.M."/>
            <person name="Lovett B."/>
            <person name="Lynch S.C."/>
            <person name="Garnas J.R."/>
            <person name="Kasson L.R."/>
            <person name="Stajich J.E."/>
        </authorList>
    </citation>
    <scope>NUCLEOTIDE SEQUENCE [LARGE SCALE GENOMIC DNA]</scope>
    <source>
        <strain evidence="2 3">NRRL 64651</strain>
    </source>
</reference>
<dbReference type="Proteomes" id="UP001498421">
    <property type="component" value="Unassembled WGS sequence"/>
</dbReference>
<keyword evidence="3" id="KW-1185">Reference proteome</keyword>
<protein>
    <submittedName>
        <fullName evidence="2">Uncharacterized protein</fullName>
    </submittedName>
</protein>
<feature type="region of interest" description="Disordered" evidence="1">
    <location>
        <begin position="193"/>
        <end position="223"/>
    </location>
</feature>
<comment type="caution">
    <text evidence="2">The sequence shown here is derived from an EMBL/GenBank/DDBJ whole genome shotgun (WGS) entry which is preliminary data.</text>
</comment>
<evidence type="ECO:0000256" key="1">
    <source>
        <dbReference type="SAM" id="MobiDB-lite"/>
    </source>
</evidence>
<proteinExistence type="predicted"/>
<feature type="compositionally biased region" description="Polar residues" evidence="1">
    <location>
        <begin position="209"/>
        <end position="223"/>
    </location>
</feature>
<name>A0ABR1HAM7_9HYPO</name>
<organism evidence="2 3">
    <name type="scientific">Neonectria magnoliae</name>
    <dbReference type="NCBI Taxonomy" id="2732573"/>
    <lineage>
        <taxon>Eukaryota</taxon>
        <taxon>Fungi</taxon>
        <taxon>Dikarya</taxon>
        <taxon>Ascomycota</taxon>
        <taxon>Pezizomycotina</taxon>
        <taxon>Sordariomycetes</taxon>
        <taxon>Hypocreomycetidae</taxon>
        <taxon>Hypocreales</taxon>
        <taxon>Nectriaceae</taxon>
        <taxon>Neonectria</taxon>
    </lineage>
</organism>
<evidence type="ECO:0000313" key="2">
    <source>
        <dbReference type="EMBL" id="KAK7418208.1"/>
    </source>
</evidence>
<accession>A0ABR1HAM7</accession>